<proteinExistence type="predicted"/>
<dbReference type="EMBL" id="JAMQCR010000002">
    <property type="protein sequence ID" value="MCM2534642.1"/>
    <property type="molecule type" value="Genomic_DNA"/>
</dbReference>
<sequence>MGKMTFAISCEIGISFEKVKQFKIYGSQSEFIRDMEEKVRKYMQDFGEILAFKNELVDKTIYKVYCEINFSPELIRQFEKWGEWEFTRAMDKELRFSLNGLGEIIAFKNDLVYERDETSYQKPALKVLDTNDTVLMFWFRF</sequence>
<name>A0ABT0WE95_9BACI</name>
<evidence type="ECO:0000313" key="2">
    <source>
        <dbReference type="Proteomes" id="UP001523262"/>
    </source>
</evidence>
<keyword evidence="2" id="KW-1185">Reference proteome</keyword>
<evidence type="ECO:0000313" key="1">
    <source>
        <dbReference type="EMBL" id="MCM2534642.1"/>
    </source>
</evidence>
<reference evidence="1 2" key="1">
    <citation type="submission" date="2022-06" db="EMBL/GenBank/DDBJ databases">
        <authorList>
            <person name="Jeon C.O."/>
        </authorList>
    </citation>
    <scope>NUCLEOTIDE SEQUENCE [LARGE SCALE GENOMIC DNA]</scope>
    <source>
        <strain evidence="1 2">KCTC 13943</strain>
    </source>
</reference>
<comment type="caution">
    <text evidence="1">The sequence shown here is derived from an EMBL/GenBank/DDBJ whole genome shotgun (WGS) entry which is preliminary data.</text>
</comment>
<gene>
    <name evidence="1" type="ORF">NDK43_22710</name>
</gene>
<protein>
    <submittedName>
        <fullName evidence="1">Uncharacterized protein</fullName>
    </submittedName>
</protein>
<organism evidence="1 2">
    <name type="scientific">Neobacillus pocheonensis</name>
    <dbReference type="NCBI Taxonomy" id="363869"/>
    <lineage>
        <taxon>Bacteria</taxon>
        <taxon>Bacillati</taxon>
        <taxon>Bacillota</taxon>
        <taxon>Bacilli</taxon>
        <taxon>Bacillales</taxon>
        <taxon>Bacillaceae</taxon>
        <taxon>Neobacillus</taxon>
    </lineage>
</organism>
<accession>A0ABT0WE95</accession>
<dbReference type="Proteomes" id="UP001523262">
    <property type="component" value="Unassembled WGS sequence"/>
</dbReference>